<keyword evidence="3" id="KW-1185">Reference proteome</keyword>
<keyword evidence="1" id="KW-0812">Transmembrane</keyword>
<sequence>MIGSKRLTSHSVGVRRCILNKSLLRIFHAILSVMRTTTNFTRRSDFVHLDRLVRSKMSFHQMLDLIFKLDEASSDVVTSVIGINPNLLLIIRYLFLPILLLFAWFDVEIWFLGSRRGGGKKQKSNVNVTIGSSLDSGFSSLSEVANTLRTQDRGLYEGNTVTDGSTGQVSEVTVVLSGTSNGVGHEFVIKKIPASYANKLIPTSLTKANLWKLDANVLNDFDYDVWLPLTSVHEVNDRMKNSQYGYFICKRLAFPVMECHLLDDCPKAPKRVVNMMDKGNGGSSGVDDDGFVEVKKKKSCGNNVSPPLTQQT</sequence>
<accession>A0ABQ5FS29</accession>
<keyword evidence="1" id="KW-1133">Transmembrane helix</keyword>
<organism evidence="2 3">
    <name type="scientific">Tanacetum coccineum</name>
    <dbReference type="NCBI Taxonomy" id="301880"/>
    <lineage>
        <taxon>Eukaryota</taxon>
        <taxon>Viridiplantae</taxon>
        <taxon>Streptophyta</taxon>
        <taxon>Embryophyta</taxon>
        <taxon>Tracheophyta</taxon>
        <taxon>Spermatophyta</taxon>
        <taxon>Magnoliopsida</taxon>
        <taxon>eudicotyledons</taxon>
        <taxon>Gunneridae</taxon>
        <taxon>Pentapetalae</taxon>
        <taxon>asterids</taxon>
        <taxon>campanulids</taxon>
        <taxon>Asterales</taxon>
        <taxon>Asteraceae</taxon>
        <taxon>Asteroideae</taxon>
        <taxon>Anthemideae</taxon>
        <taxon>Anthemidinae</taxon>
        <taxon>Tanacetum</taxon>
    </lineage>
</organism>
<evidence type="ECO:0000256" key="1">
    <source>
        <dbReference type="SAM" id="Phobius"/>
    </source>
</evidence>
<comment type="caution">
    <text evidence="2">The sequence shown here is derived from an EMBL/GenBank/DDBJ whole genome shotgun (WGS) entry which is preliminary data.</text>
</comment>
<reference evidence="2" key="2">
    <citation type="submission" date="2022-01" db="EMBL/GenBank/DDBJ databases">
        <authorList>
            <person name="Yamashiro T."/>
            <person name="Shiraishi A."/>
            <person name="Satake H."/>
            <person name="Nakayama K."/>
        </authorList>
    </citation>
    <scope>NUCLEOTIDE SEQUENCE</scope>
</reference>
<protein>
    <submittedName>
        <fullName evidence="2">Uncharacterized protein</fullName>
    </submittedName>
</protein>
<evidence type="ECO:0000313" key="2">
    <source>
        <dbReference type="EMBL" id="GJT66014.1"/>
    </source>
</evidence>
<reference evidence="2" key="1">
    <citation type="journal article" date="2022" name="Int. J. Mol. Sci.">
        <title>Draft Genome of Tanacetum Coccineum: Genomic Comparison of Closely Related Tanacetum-Family Plants.</title>
        <authorList>
            <person name="Yamashiro T."/>
            <person name="Shiraishi A."/>
            <person name="Nakayama K."/>
            <person name="Satake H."/>
        </authorList>
    </citation>
    <scope>NUCLEOTIDE SEQUENCE</scope>
</reference>
<proteinExistence type="predicted"/>
<name>A0ABQ5FS29_9ASTR</name>
<dbReference type="EMBL" id="BQNB010017678">
    <property type="protein sequence ID" value="GJT66014.1"/>
    <property type="molecule type" value="Genomic_DNA"/>
</dbReference>
<keyword evidence="1" id="KW-0472">Membrane</keyword>
<gene>
    <name evidence="2" type="ORF">Tco_1017494</name>
</gene>
<evidence type="ECO:0000313" key="3">
    <source>
        <dbReference type="Proteomes" id="UP001151760"/>
    </source>
</evidence>
<feature type="transmembrane region" description="Helical" evidence="1">
    <location>
        <begin position="90"/>
        <end position="113"/>
    </location>
</feature>
<dbReference type="Proteomes" id="UP001151760">
    <property type="component" value="Unassembled WGS sequence"/>
</dbReference>